<feature type="transmembrane region" description="Helical" evidence="5">
    <location>
        <begin position="374"/>
        <end position="399"/>
    </location>
</feature>
<accession>A0ABP0T912</accession>
<feature type="transmembrane region" description="Helical" evidence="5">
    <location>
        <begin position="311"/>
        <end position="327"/>
    </location>
</feature>
<feature type="transmembrane region" description="Helical" evidence="5">
    <location>
        <begin position="12"/>
        <end position="30"/>
    </location>
</feature>
<dbReference type="Proteomes" id="UP001497512">
    <property type="component" value="Chromosome 1"/>
</dbReference>
<feature type="transmembrane region" description="Helical" evidence="5">
    <location>
        <begin position="138"/>
        <end position="157"/>
    </location>
</feature>
<dbReference type="InterPro" id="IPR001898">
    <property type="entry name" value="SLC13A/DASS"/>
</dbReference>
<feature type="transmembrane region" description="Helical" evidence="5">
    <location>
        <begin position="342"/>
        <end position="362"/>
    </location>
</feature>
<feature type="transmembrane region" description="Helical" evidence="5">
    <location>
        <begin position="178"/>
        <end position="196"/>
    </location>
</feature>
<evidence type="ECO:0000256" key="1">
    <source>
        <dbReference type="ARBA" id="ARBA00004141"/>
    </source>
</evidence>
<feature type="transmembrane region" description="Helical" evidence="5">
    <location>
        <begin position="50"/>
        <end position="68"/>
    </location>
</feature>
<reference evidence="6 7" key="1">
    <citation type="submission" date="2024-02" db="EMBL/GenBank/DDBJ databases">
        <authorList>
            <consortium name="ELIXIR-Norway"/>
            <consortium name="Elixir Norway"/>
        </authorList>
    </citation>
    <scope>NUCLEOTIDE SEQUENCE [LARGE SCALE GENOMIC DNA]</scope>
</reference>
<feature type="transmembrane region" description="Helical" evidence="5">
    <location>
        <begin position="433"/>
        <end position="455"/>
    </location>
</feature>
<organism evidence="6 7">
    <name type="scientific">Sphagnum troendelagicum</name>
    <dbReference type="NCBI Taxonomy" id="128251"/>
    <lineage>
        <taxon>Eukaryota</taxon>
        <taxon>Viridiplantae</taxon>
        <taxon>Streptophyta</taxon>
        <taxon>Embryophyta</taxon>
        <taxon>Bryophyta</taxon>
        <taxon>Sphagnophytina</taxon>
        <taxon>Sphagnopsida</taxon>
        <taxon>Sphagnales</taxon>
        <taxon>Sphagnaceae</taxon>
        <taxon>Sphagnum</taxon>
    </lineage>
</organism>
<evidence type="ECO:0000256" key="5">
    <source>
        <dbReference type="SAM" id="Phobius"/>
    </source>
</evidence>
<name>A0ABP0T912_9BRYO</name>
<keyword evidence="3 5" id="KW-1133">Transmembrane helix</keyword>
<dbReference type="EMBL" id="OZ019893">
    <property type="protein sequence ID" value="CAK9190120.1"/>
    <property type="molecule type" value="Genomic_DNA"/>
</dbReference>
<evidence type="ECO:0000256" key="2">
    <source>
        <dbReference type="ARBA" id="ARBA00022692"/>
    </source>
</evidence>
<evidence type="ECO:0000313" key="6">
    <source>
        <dbReference type="EMBL" id="CAK9190120.1"/>
    </source>
</evidence>
<evidence type="ECO:0000313" key="7">
    <source>
        <dbReference type="Proteomes" id="UP001497512"/>
    </source>
</evidence>
<dbReference type="PANTHER" id="PTHR10283">
    <property type="entry name" value="SOLUTE CARRIER FAMILY 13 MEMBER"/>
    <property type="match status" value="1"/>
</dbReference>
<gene>
    <name evidence="6" type="ORF">CSSPTR1EN2_LOCUS670</name>
</gene>
<evidence type="ECO:0000256" key="4">
    <source>
        <dbReference type="ARBA" id="ARBA00023136"/>
    </source>
</evidence>
<proteinExistence type="predicted"/>
<keyword evidence="4 5" id="KW-0472">Membrane</keyword>
<keyword evidence="2 5" id="KW-0812">Transmembrane</keyword>
<feature type="transmembrane region" description="Helical" evidence="5">
    <location>
        <begin position="89"/>
        <end position="118"/>
    </location>
</feature>
<dbReference type="NCBIfam" id="TIGR00785">
    <property type="entry name" value="dass"/>
    <property type="match status" value="1"/>
</dbReference>
<dbReference type="Pfam" id="PF00939">
    <property type="entry name" value="Na_sulph_symp"/>
    <property type="match status" value="1"/>
</dbReference>
<evidence type="ECO:0000256" key="3">
    <source>
        <dbReference type="ARBA" id="ARBA00022989"/>
    </source>
</evidence>
<protein>
    <submittedName>
        <fullName evidence="6">Uncharacterized protein</fullName>
    </submittedName>
</protein>
<sequence length="463" mass="51158">MLGVVVWMAMWWVLEPVPLCITALLPLALFPFCKIMNADAVARQYWNDTMSLMLGTFILSLGIQKYQLHKRMALRILLFFGGDKMDPRLVLLSFVVAPAFVSMWVSNAAASIMMIPMATGVLKHLDLDDDELEAPHGFAKAVVLGITFATAIGGMATSNGSGPNMVLAGVYSERFPRAPPVTFLQWMLFALPFTVPFLIFEWLLLCLLLCPSSAIPIVEAHFSRSMVEQELKSLGPVTFAERFIACEFVVLVLLWCTRTLGNYPGWSNLFDGYPNEGTVSIVMAILLFLVPNKMAEEQKLMEWSTCKRLPWDVILLLGGGFALSAGIEKSKLSLWLGSHMRILHFVPYVLLPLVVAVIINIITEFTANAATATLFLPLLADVALSLNLHPLLLMIPATFASNFSFMLPVATPPNAIARATGYIHTTDLMIPGLLLKLFGTFLLTVLTPTLGTWVFRLDQPIIH</sequence>
<comment type="subcellular location">
    <subcellularLocation>
        <location evidence="1">Membrane</location>
        <topology evidence="1">Multi-pass membrane protein</topology>
    </subcellularLocation>
</comment>
<keyword evidence="7" id="KW-1185">Reference proteome</keyword>
<dbReference type="PANTHER" id="PTHR10283:SF82">
    <property type="entry name" value="SOLUTE CARRIER FAMILY 13 MEMBER 2"/>
    <property type="match status" value="1"/>
</dbReference>